<dbReference type="InterPro" id="IPR019080">
    <property type="entry name" value="YqaJ_viral_recombinase"/>
</dbReference>
<dbReference type="Proteomes" id="UP000623067">
    <property type="component" value="Unassembled WGS sequence"/>
</dbReference>
<proteinExistence type="predicted"/>
<gene>
    <name evidence="2" type="ORF">GCM10011380_00260</name>
</gene>
<keyword evidence="2" id="KW-0255">Endonuclease</keyword>
<evidence type="ECO:0000313" key="3">
    <source>
        <dbReference type="Proteomes" id="UP000623067"/>
    </source>
</evidence>
<reference evidence="2" key="1">
    <citation type="journal article" date="2014" name="Int. J. Syst. Evol. Microbiol.">
        <title>Complete genome sequence of Corynebacterium casei LMG S-19264T (=DSM 44701T), isolated from a smear-ripened cheese.</title>
        <authorList>
            <consortium name="US DOE Joint Genome Institute (JGI-PGF)"/>
            <person name="Walter F."/>
            <person name="Albersmeier A."/>
            <person name="Kalinowski J."/>
            <person name="Ruckert C."/>
        </authorList>
    </citation>
    <scope>NUCLEOTIDE SEQUENCE</scope>
    <source>
        <strain evidence="2">CGMCC 1.15330</strain>
    </source>
</reference>
<comment type="caution">
    <text evidence="2">The sequence shown here is derived from an EMBL/GenBank/DDBJ whole genome shotgun (WGS) entry which is preliminary data.</text>
</comment>
<accession>A0A916WNI0</accession>
<name>A0A916WNI0_9SPHN</name>
<dbReference type="EMBL" id="BMIH01000001">
    <property type="protein sequence ID" value="GGB14803.1"/>
    <property type="molecule type" value="Genomic_DNA"/>
</dbReference>
<dbReference type="AlphaFoldDB" id="A0A916WNI0"/>
<dbReference type="InterPro" id="IPR011604">
    <property type="entry name" value="PDDEXK-like_dom_sf"/>
</dbReference>
<dbReference type="Gene3D" id="3.90.320.10">
    <property type="match status" value="1"/>
</dbReference>
<protein>
    <submittedName>
        <fullName evidence="2">Endonuclease</fullName>
    </submittedName>
</protein>
<dbReference type="GO" id="GO:0004519">
    <property type="term" value="F:endonuclease activity"/>
    <property type="evidence" value="ECO:0007669"/>
    <property type="project" value="UniProtKB-KW"/>
</dbReference>
<dbReference type="SUPFAM" id="SSF52980">
    <property type="entry name" value="Restriction endonuclease-like"/>
    <property type="match status" value="1"/>
</dbReference>
<dbReference type="InterPro" id="IPR011335">
    <property type="entry name" value="Restrct_endonuc-II-like"/>
</dbReference>
<dbReference type="Pfam" id="PF09588">
    <property type="entry name" value="YqaJ"/>
    <property type="match status" value="1"/>
</dbReference>
<sequence>MNAPANISDALFRAKVVGASEVAALFDASPWLTRYELYHRKRGTIATPEFNAVVDGQPENERVYFGVKLEPLVVEAACERWGYQPAETPGRIDNGKGLGGHPDKVVICPERGRGILEVKTADWLIAKGWGDEPPLHYLLQAQTYAGLTGAGWADLIVLVGGNELRRFQYEARPSLFAEIERRVAAFWADVEAGNEPAVDYSRDGKALVEVLGEPTEEVADLRDNLDAEQDAIDFLAARARRDEAEAAMEFAKTRLIERIGTAGRALLPGHRVGANQTKGTPDREAVAGEIIKGRRGYRRFDVRSVA</sequence>
<evidence type="ECO:0000259" key="1">
    <source>
        <dbReference type="Pfam" id="PF09588"/>
    </source>
</evidence>
<organism evidence="2 3">
    <name type="scientific">Sphingomonas metalli</name>
    <dbReference type="NCBI Taxonomy" id="1779358"/>
    <lineage>
        <taxon>Bacteria</taxon>
        <taxon>Pseudomonadati</taxon>
        <taxon>Pseudomonadota</taxon>
        <taxon>Alphaproteobacteria</taxon>
        <taxon>Sphingomonadales</taxon>
        <taxon>Sphingomonadaceae</taxon>
        <taxon>Sphingomonas</taxon>
    </lineage>
</organism>
<keyword evidence="2" id="KW-0540">Nuclease</keyword>
<evidence type="ECO:0000313" key="2">
    <source>
        <dbReference type="EMBL" id="GGB14803.1"/>
    </source>
</evidence>
<reference evidence="2" key="2">
    <citation type="submission" date="2020-09" db="EMBL/GenBank/DDBJ databases">
        <authorList>
            <person name="Sun Q."/>
            <person name="Zhou Y."/>
        </authorList>
    </citation>
    <scope>NUCLEOTIDE SEQUENCE</scope>
    <source>
        <strain evidence="2">CGMCC 1.15330</strain>
    </source>
</reference>
<keyword evidence="3" id="KW-1185">Reference proteome</keyword>
<keyword evidence="2" id="KW-0378">Hydrolase</keyword>
<dbReference type="RefSeq" id="WP_188656600.1">
    <property type="nucleotide sequence ID" value="NZ_BMIH01000001.1"/>
</dbReference>
<feature type="domain" description="YqaJ viral recombinase" evidence="1">
    <location>
        <begin position="12"/>
        <end position="150"/>
    </location>
</feature>